<feature type="non-terminal residue" evidence="2">
    <location>
        <position position="265"/>
    </location>
</feature>
<feature type="region of interest" description="Disordered" evidence="1">
    <location>
        <begin position="85"/>
        <end position="119"/>
    </location>
</feature>
<sequence length="265" mass="27792">MQEGGRAVSEESEPPPPPPSASRLNPVLPLLLMPLSLPPLPLRTRGPCTPGPTWALTFLPLWPGLPQAARSAPCPYARAARPAAVSVPRGAGAAGRGRDGGWRGPGPRAGGEGSPDPSPHIKRYNVSFYGEAAPYMVSPCTPAPLVRGSGTSAPHWPTGGAYLHRHTELAAVIPRQTATPKGEEPTSLKGTGEEETTLSHQDGSPLLIHHSLYWLRGAGIFGRRTSGKDPGRQSASRSQWGQGGEMICEDFQLRAGLGEGVVPGI</sequence>
<organism evidence="2 3">
    <name type="scientific">Rangifer tarandus platyrhynchus</name>
    <name type="common">Svalbard reindeer</name>
    <dbReference type="NCBI Taxonomy" id="3082113"/>
    <lineage>
        <taxon>Eukaryota</taxon>
        <taxon>Metazoa</taxon>
        <taxon>Chordata</taxon>
        <taxon>Craniata</taxon>
        <taxon>Vertebrata</taxon>
        <taxon>Euteleostomi</taxon>
        <taxon>Mammalia</taxon>
        <taxon>Eutheria</taxon>
        <taxon>Laurasiatheria</taxon>
        <taxon>Artiodactyla</taxon>
        <taxon>Ruminantia</taxon>
        <taxon>Pecora</taxon>
        <taxon>Cervidae</taxon>
        <taxon>Odocoileinae</taxon>
        <taxon>Rangifer</taxon>
    </lineage>
</organism>
<keyword evidence="3" id="KW-1185">Reference proteome</keyword>
<evidence type="ECO:0000313" key="3">
    <source>
        <dbReference type="Proteomes" id="UP001176941"/>
    </source>
</evidence>
<gene>
    <name evidence="2" type="ORF">MRATA1EN1_LOCUS17366</name>
</gene>
<evidence type="ECO:0000313" key="2">
    <source>
        <dbReference type="EMBL" id="CAI9168404.1"/>
    </source>
</evidence>
<proteinExistence type="predicted"/>
<reference evidence="2" key="1">
    <citation type="submission" date="2023-04" db="EMBL/GenBank/DDBJ databases">
        <authorList>
            <consortium name="ELIXIR-Norway"/>
        </authorList>
    </citation>
    <scope>NUCLEOTIDE SEQUENCE [LARGE SCALE GENOMIC DNA]</scope>
</reference>
<protein>
    <submittedName>
        <fullName evidence="2">Uncharacterized protein</fullName>
    </submittedName>
</protein>
<feature type="region of interest" description="Disordered" evidence="1">
    <location>
        <begin position="1"/>
        <end position="25"/>
    </location>
</feature>
<feature type="region of interest" description="Disordered" evidence="1">
    <location>
        <begin position="175"/>
        <end position="201"/>
    </location>
</feature>
<feature type="region of interest" description="Disordered" evidence="1">
    <location>
        <begin position="224"/>
        <end position="243"/>
    </location>
</feature>
<dbReference type="Proteomes" id="UP001176941">
    <property type="component" value="Chromosome 28"/>
</dbReference>
<feature type="non-terminal residue" evidence="2">
    <location>
        <position position="1"/>
    </location>
</feature>
<feature type="compositionally biased region" description="Gly residues" evidence="1">
    <location>
        <begin position="102"/>
        <end position="113"/>
    </location>
</feature>
<name>A0ABN8Z919_RANTA</name>
<evidence type="ECO:0000256" key="1">
    <source>
        <dbReference type="SAM" id="MobiDB-lite"/>
    </source>
</evidence>
<accession>A0ABN8Z919</accession>
<dbReference type="EMBL" id="OX459964">
    <property type="protein sequence ID" value="CAI9168404.1"/>
    <property type="molecule type" value="Genomic_DNA"/>
</dbReference>